<protein>
    <submittedName>
        <fullName evidence="2">Phasin family protein</fullName>
    </submittedName>
</protein>
<sequence length="185" mass="19401">MTKITTPEQLLAVNKAQLETLLSLANSALARAERLTELNLNTTRSVLEDGVAITRKLAEAKTPQELASLQAELTQPMLDKAVAYARNVQELAAEGQQETAKLVESQVAELNSAFSTALEQAAKTAPAGSEAFFAAVKSAMDTANGLYENVSSAAKLAEAKLAAATEQAVEAVTASVKSATPKKRA</sequence>
<dbReference type="NCBIfam" id="TIGR01841">
    <property type="entry name" value="phasin"/>
    <property type="match status" value="1"/>
</dbReference>
<accession>A0ABW3WCT1</accession>
<keyword evidence="3" id="KW-1185">Reference proteome</keyword>
<evidence type="ECO:0000259" key="1">
    <source>
        <dbReference type="Pfam" id="PF09361"/>
    </source>
</evidence>
<evidence type="ECO:0000313" key="2">
    <source>
        <dbReference type="EMBL" id="MFD1263736.1"/>
    </source>
</evidence>
<proteinExistence type="predicted"/>
<name>A0ABW3WCT1_9RHOO</name>
<evidence type="ECO:0000313" key="3">
    <source>
        <dbReference type="Proteomes" id="UP001597158"/>
    </source>
</evidence>
<comment type="caution">
    <text evidence="2">The sequence shown here is derived from an EMBL/GenBank/DDBJ whole genome shotgun (WGS) entry which is preliminary data.</text>
</comment>
<dbReference type="InterPro" id="IPR010127">
    <property type="entry name" value="Phasin_subfam-1"/>
</dbReference>
<gene>
    <name evidence="2" type="ORF">ACFQ4M_09080</name>
</gene>
<dbReference type="EMBL" id="JBHTMC010000020">
    <property type="protein sequence ID" value="MFD1263736.1"/>
    <property type="molecule type" value="Genomic_DNA"/>
</dbReference>
<dbReference type="RefSeq" id="WP_002929828.1">
    <property type="nucleotide sequence ID" value="NZ_JARQZE010000005.1"/>
</dbReference>
<reference evidence="3" key="1">
    <citation type="journal article" date="2019" name="Int. J. Syst. Evol. Microbiol.">
        <title>The Global Catalogue of Microorganisms (GCM) 10K type strain sequencing project: providing services to taxonomists for standard genome sequencing and annotation.</title>
        <authorList>
            <consortium name="The Broad Institute Genomics Platform"/>
            <consortium name="The Broad Institute Genome Sequencing Center for Infectious Disease"/>
            <person name="Wu L."/>
            <person name="Ma J."/>
        </authorList>
    </citation>
    <scope>NUCLEOTIDE SEQUENCE [LARGE SCALE GENOMIC DNA]</scope>
    <source>
        <strain evidence="3">CCUG 48884</strain>
    </source>
</reference>
<organism evidence="2 3">
    <name type="scientific">Thauera mechernichensis</name>
    <dbReference type="NCBI Taxonomy" id="82788"/>
    <lineage>
        <taxon>Bacteria</taxon>
        <taxon>Pseudomonadati</taxon>
        <taxon>Pseudomonadota</taxon>
        <taxon>Betaproteobacteria</taxon>
        <taxon>Rhodocyclales</taxon>
        <taxon>Zoogloeaceae</taxon>
        <taxon>Thauera</taxon>
    </lineage>
</organism>
<dbReference type="InterPro" id="IPR018968">
    <property type="entry name" value="Phasin"/>
</dbReference>
<dbReference type="Proteomes" id="UP001597158">
    <property type="component" value="Unassembled WGS sequence"/>
</dbReference>
<feature type="domain" description="Phasin" evidence="1">
    <location>
        <begin position="8"/>
        <end position="107"/>
    </location>
</feature>
<dbReference type="Pfam" id="PF09361">
    <property type="entry name" value="Phasin_2"/>
    <property type="match status" value="1"/>
</dbReference>